<sequence length="294" mass="33141">MGNSVLARRRLGKSLRDGRVGLGLTLQQAGRSIRRSASVVQRLERGLAAQVGDGEIEGLCRVYEFDAEQTAEVLALAAESEEINWWSEYRELMSREVATYVGLEDAACRMTSYEGQLVPGLLQTPAYALTLVQTGHQSESPETHARRVALRMRRQACLTREDDPLILDVIIHESITRTWVGGTRVMSEQLERLAEMSTRPNITLRILPFVAGYPLGREDGPFVLLEFGADNRGRVIEAPLIYIENFVRELYLYEPEAIRYHRESFETLRRHSLDPDASRALLRQAAKDCANKGP</sequence>
<accession>A0A9X2IZD8</accession>
<dbReference type="GO" id="GO:0003677">
    <property type="term" value="F:DNA binding"/>
    <property type="evidence" value="ECO:0007669"/>
    <property type="project" value="InterPro"/>
</dbReference>
<dbReference type="Proteomes" id="UP001139157">
    <property type="component" value="Unassembled WGS sequence"/>
</dbReference>
<dbReference type="Gene3D" id="1.10.260.40">
    <property type="entry name" value="lambda repressor-like DNA-binding domains"/>
    <property type="match status" value="1"/>
</dbReference>
<dbReference type="InterPro" id="IPR043917">
    <property type="entry name" value="DUF5753"/>
</dbReference>
<dbReference type="InterPro" id="IPR010982">
    <property type="entry name" value="Lambda_DNA-bd_dom_sf"/>
</dbReference>
<name>A0A9X2IZD8_9NOCA</name>
<evidence type="ECO:0000313" key="2">
    <source>
        <dbReference type="EMBL" id="MCM6777967.1"/>
    </source>
</evidence>
<dbReference type="Pfam" id="PF13560">
    <property type="entry name" value="HTH_31"/>
    <property type="match status" value="1"/>
</dbReference>
<evidence type="ECO:0000259" key="1">
    <source>
        <dbReference type="Pfam" id="PF19054"/>
    </source>
</evidence>
<reference evidence="2" key="1">
    <citation type="submission" date="2022-06" db="EMBL/GenBank/DDBJ databases">
        <title>Novel species in genus nocardia.</title>
        <authorList>
            <person name="Li F."/>
        </authorList>
    </citation>
    <scope>NUCLEOTIDE SEQUENCE</scope>
    <source>
        <strain evidence="2">CDC141</strain>
    </source>
</reference>
<evidence type="ECO:0000313" key="3">
    <source>
        <dbReference type="Proteomes" id="UP001139157"/>
    </source>
</evidence>
<comment type="caution">
    <text evidence="2">The sequence shown here is derived from an EMBL/GenBank/DDBJ whole genome shotgun (WGS) entry which is preliminary data.</text>
</comment>
<proteinExistence type="predicted"/>
<feature type="domain" description="DUF5753" evidence="1">
    <location>
        <begin position="98"/>
        <end position="284"/>
    </location>
</feature>
<protein>
    <submittedName>
        <fullName evidence="2">Helix-turn-helix domain-containing protein</fullName>
    </submittedName>
</protein>
<gene>
    <name evidence="2" type="ORF">NDR86_31235</name>
</gene>
<dbReference type="EMBL" id="JAMRXG010000018">
    <property type="protein sequence ID" value="MCM6777967.1"/>
    <property type="molecule type" value="Genomic_DNA"/>
</dbReference>
<dbReference type="RefSeq" id="WP_251917428.1">
    <property type="nucleotide sequence ID" value="NZ_JAMRXG010000018.1"/>
</dbReference>
<dbReference type="AlphaFoldDB" id="A0A9X2IZD8"/>
<keyword evidence="3" id="KW-1185">Reference proteome</keyword>
<dbReference type="Pfam" id="PF19054">
    <property type="entry name" value="DUF5753"/>
    <property type="match status" value="1"/>
</dbReference>
<organism evidence="2 3">
    <name type="scientific">Nocardia pulmonis</name>
    <dbReference type="NCBI Taxonomy" id="2951408"/>
    <lineage>
        <taxon>Bacteria</taxon>
        <taxon>Bacillati</taxon>
        <taxon>Actinomycetota</taxon>
        <taxon>Actinomycetes</taxon>
        <taxon>Mycobacteriales</taxon>
        <taxon>Nocardiaceae</taxon>
        <taxon>Nocardia</taxon>
    </lineage>
</organism>